<dbReference type="EMBL" id="JASSZA010000005">
    <property type="protein sequence ID" value="KAK2112475.1"/>
    <property type="molecule type" value="Genomic_DNA"/>
</dbReference>
<evidence type="ECO:0000256" key="1">
    <source>
        <dbReference type="SAM" id="MobiDB-lite"/>
    </source>
</evidence>
<dbReference type="Proteomes" id="UP001266305">
    <property type="component" value="Unassembled WGS sequence"/>
</dbReference>
<sequence length="65" mass="7260">MILHRAACEHMPASRTRHFGRDRPGLPGTRRHAAHYTGFSKTHTTVPAPREMLSDGKLLSELAVQ</sequence>
<protein>
    <submittedName>
        <fullName evidence="2">Uncharacterized protein</fullName>
    </submittedName>
</protein>
<keyword evidence="3" id="KW-1185">Reference proteome</keyword>
<organism evidence="2 3">
    <name type="scientific">Saguinus oedipus</name>
    <name type="common">Cotton-top tamarin</name>
    <name type="synonym">Oedipomidas oedipus</name>
    <dbReference type="NCBI Taxonomy" id="9490"/>
    <lineage>
        <taxon>Eukaryota</taxon>
        <taxon>Metazoa</taxon>
        <taxon>Chordata</taxon>
        <taxon>Craniata</taxon>
        <taxon>Vertebrata</taxon>
        <taxon>Euteleostomi</taxon>
        <taxon>Mammalia</taxon>
        <taxon>Eutheria</taxon>
        <taxon>Euarchontoglires</taxon>
        <taxon>Primates</taxon>
        <taxon>Haplorrhini</taxon>
        <taxon>Platyrrhini</taxon>
        <taxon>Cebidae</taxon>
        <taxon>Callitrichinae</taxon>
        <taxon>Saguinus</taxon>
    </lineage>
</organism>
<feature type="region of interest" description="Disordered" evidence="1">
    <location>
        <begin position="13"/>
        <end position="32"/>
    </location>
</feature>
<accession>A0ABQ9VSW9</accession>
<evidence type="ECO:0000313" key="3">
    <source>
        <dbReference type="Proteomes" id="UP001266305"/>
    </source>
</evidence>
<evidence type="ECO:0000313" key="2">
    <source>
        <dbReference type="EMBL" id="KAK2112475.1"/>
    </source>
</evidence>
<comment type="caution">
    <text evidence="2">The sequence shown here is derived from an EMBL/GenBank/DDBJ whole genome shotgun (WGS) entry which is preliminary data.</text>
</comment>
<proteinExistence type="predicted"/>
<gene>
    <name evidence="2" type="ORF">P7K49_012222</name>
</gene>
<name>A0ABQ9VSW9_SAGOE</name>
<feature type="non-terminal residue" evidence="2">
    <location>
        <position position="65"/>
    </location>
</feature>
<reference evidence="2 3" key="1">
    <citation type="submission" date="2023-05" db="EMBL/GenBank/DDBJ databases">
        <title>B98-5 Cell Line De Novo Hybrid Assembly: An Optical Mapping Approach.</title>
        <authorList>
            <person name="Kananen K."/>
            <person name="Auerbach J.A."/>
            <person name="Kautto E."/>
            <person name="Blachly J.S."/>
        </authorList>
    </citation>
    <scope>NUCLEOTIDE SEQUENCE [LARGE SCALE GENOMIC DNA]</scope>
    <source>
        <strain evidence="2">B95-8</strain>
        <tissue evidence="2">Cell line</tissue>
    </source>
</reference>